<dbReference type="CDD" id="cd03468">
    <property type="entry name" value="PolY_like"/>
    <property type="match status" value="1"/>
</dbReference>
<accession>A0A7Y8Y433</accession>
<sequence>MPRYASIWFPYLLAESVTRKRPELRDGPVVLASRQRGRMVIDAVNAPAKAKGIHVGMVVADCKAIFPDLRVLESESGKGEKIIQALAEWSIRYTPFSSVDLPDGLILDTTGCTHLWGGEKEYLESIEAKLGGYGYTVRCAMADTIGAAWAATRFANPRCIVKPGKQKEILLDLSPEALRLEASVLERLRKLGLKRIGDFIDMPPSVLRRRFGAALPLRIGQALGQEMEFVIPVEPIEPYRERLCSMEPIATAAGITIALRNLLEILCQQLATDGMGLRQGIFRAYRIDGDVQHLEIGTNLPSRNPNHLFKLFEHKIATLRPDLGFELFVLEATDVEPVTDEQAAIWNAASQNDAKIGELLDKVMAKAGRESVSRYLPAEQYWPERAVKKAMPLWEKPVTPWRTDWPRPIHLLSRPETIEVTAVLPDYPPMLFRYKGKTHHVAKSDGPERIEQEWWLADGLYRDYYCVEDESGARYWLFRSGPYDAGRPEWFIHGFFA</sequence>
<dbReference type="EMBL" id="JACBJI010000006">
    <property type="protein sequence ID" value="NYA71950.1"/>
    <property type="molecule type" value="Genomic_DNA"/>
</dbReference>
<dbReference type="SUPFAM" id="SSF56672">
    <property type="entry name" value="DNA/RNA polymerases"/>
    <property type="match status" value="1"/>
</dbReference>
<evidence type="ECO:0000313" key="4">
    <source>
        <dbReference type="EMBL" id="NYA71950.1"/>
    </source>
</evidence>
<dbReference type="Gene3D" id="3.40.1170.60">
    <property type="match status" value="1"/>
</dbReference>
<dbReference type="Pfam" id="PF00817">
    <property type="entry name" value="IMS"/>
    <property type="match status" value="1"/>
</dbReference>
<proteinExistence type="inferred from homology"/>
<evidence type="ECO:0000259" key="3">
    <source>
        <dbReference type="PROSITE" id="PS50173"/>
    </source>
</evidence>
<dbReference type="InterPro" id="IPR043128">
    <property type="entry name" value="Rev_trsase/Diguanyl_cyclase"/>
</dbReference>
<dbReference type="Gene3D" id="3.30.70.270">
    <property type="match status" value="1"/>
</dbReference>
<organism evidence="4 5">
    <name type="scientific">Flavobacterium agri</name>
    <dbReference type="NCBI Taxonomy" id="2743471"/>
    <lineage>
        <taxon>Bacteria</taxon>
        <taxon>Pseudomonadati</taxon>
        <taxon>Bacteroidota</taxon>
        <taxon>Flavobacteriia</taxon>
        <taxon>Flavobacteriales</taxon>
        <taxon>Flavobacteriaceae</taxon>
        <taxon>Flavobacterium</taxon>
    </lineage>
</organism>
<dbReference type="Proteomes" id="UP000535020">
    <property type="component" value="Unassembled WGS sequence"/>
</dbReference>
<protein>
    <submittedName>
        <fullName evidence="4">DNA polymerase Y family protein</fullName>
    </submittedName>
</protein>
<evidence type="ECO:0000256" key="1">
    <source>
        <dbReference type="ARBA" id="ARBA00010945"/>
    </source>
</evidence>
<evidence type="ECO:0000313" key="5">
    <source>
        <dbReference type="Proteomes" id="UP000535020"/>
    </source>
</evidence>
<evidence type="ECO:0000256" key="2">
    <source>
        <dbReference type="ARBA" id="ARBA00022763"/>
    </source>
</evidence>
<keyword evidence="5" id="KW-1185">Reference proteome</keyword>
<dbReference type="PANTHER" id="PTHR35369">
    <property type="entry name" value="BLR3025 PROTEIN-RELATED"/>
    <property type="match status" value="1"/>
</dbReference>
<name>A0A7Y8Y433_9FLAO</name>
<dbReference type="InterPro" id="IPR001126">
    <property type="entry name" value="UmuC"/>
</dbReference>
<comment type="similarity">
    <text evidence="1">Belongs to the DNA polymerase type-Y family.</text>
</comment>
<dbReference type="RefSeq" id="WP_176006761.1">
    <property type="nucleotide sequence ID" value="NZ_JABWMI010000015.1"/>
</dbReference>
<dbReference type="PANTHER" id="PTHR35369:SF2">
    <property type="entry name" value="BLR3025 PROTEIN"/>
    <property type="match status" value="1"/>
</dbReference>
<dbReference type="InterPro" id="IPR043502">
    <property type="entry name" value="DNA/RNA_pol_sf"/>
</dbReference>
<dbReference type="AlphaFoldDB" id="A0A7Y8Y433"/>
<keyword evidence="2" id="KW-0227">DNA damage</keyword>
<gene>
    <name evidence="4" type="ORF">HZF10_13555</name>
</gene>
<reference evidence="4 5" key="1">
    <citation type="submission" date="2020-07" db="EMBL/GenBank/DDBJ databases">
        <authorList>
            <person name="Sun Q."/>
        </authorList>
    </citation>
    <scope>NUCLEOTIDE SEQUENCE [LARGE SCALE GENOMIC DNA]</scope>
    <source>
        <strain evidence="4 5">MAH-1</strain>
    </source>
</reference>
<comment type="caution">
    <text evidence="4">The sequence shown here is derived from an EMBL/GenBank/DDBJ whole genome shotgun (WGS) entry which is preliminary data.</text>
</comment>
<feature type="domain" description="UmuC" evidence="3">
    <location>
        <begin position="11"/>
        <end position="71"/>
    </location>
</feature>
<dbReference type="InterPro" id="IPR050356">
    <property type="entry name" value="SulA_CellDiv_inhibitor"/>
</dbReference>
<dbReference type="PROSITE" id="PS50173">
    <property type="entry name" value="UMUC"/>
    <property type="match status" value="1"/>
</dbReference>
<dbReference type="GO" id="GO:0006281">
    <property type="term" value="P:DNA repair"/>
    <property type="evidence" value="ECO:0007669"/>
    <property type="project" value="InterPro"/>
</dbReference>